<accession>A0A6M3IWB9</accession>
<dbReference type="PROSITE" id="PS00092">
    <property type="entry name" value="N6_MTASE"/>
    <property type="match status" value="1"/>
</dbReference>
<evidence type="ECO:0000256" key="1">
    <source>
        <dbReference type="ARBA" id="ARBA00006594"/>
    </source>
</evidence>
<evidence type="ECO:0000256" key="2">
    <source>
        <dbReference type="ARBA" id="ARBA00022603"/>
    </source>
</evidence>
<dbReference type="GO" id="GO:0008170">
    <property type="term" value="F:N-methyltransferase activity"/>
    <property type="evidence" value="ECO:0007669"/>
    <property type="project" value="InterPro"/>
</dbReference>
<reference evidence="5" key="1">
    <citation type="submission" date="2020-03" db="EMBL/GenBank/DDBJ databases">
        <title>The deep terrestrial virosphere.</title>
        <authorList>
            <person name="Holmfeldt K."/>
            <person name="Nilsson E."/>
            <person name="Simone D."/>
            <person name="Lopez-Fernandez M."/>
            <person name="Wu X."/>
            <person name="de Brujin I."/>
            <person name="Lundin D."/>
            <person name="Andersson A."/>
            <person name="Bertilsson S."/>
            <person name="Dopson M."/>
        </authorList>
    </citation>
    <scope>NUCLEOTIDE SEQUENCE</scope>
    <source>
        <strain evidence="5">MM415B00849</strain>
    </source>
</reference>
<protein>
    <submittedName>
        <fullName evidence="5">Putative methyltransferase</fullName>
    </submittedName>
</protein>
<dbReference type="InterPro" id="IPR002052">
    <property type="entry name" value="DNA_methylase_N6_adenine_CS"/>
</dbReference>
<keyword evidence="2 5" id="KW-0489">Methyltransferase</keyword>
<keyword evidence="3 5" id="KW-0808">Transferase</keyword>
<name>A0A6M3IWB9_9ZZZZ</name>
<organism evidence="5">
    <name type="scientific">viral metagenome</name>
    <dbReference type="NCBI Taxonomy" id="1070528"/>
    <lineage>
        <taxon>unclassified sequences</taxon>
        <taxon>metagenomes</taxon>
        <taxon>organismal metagenomes</taxon>
    </lineage>
</organism>
<dbReference type="InterPro" id="IPR029063">
    <property type="entry name" value="SAM-dependent_MTases_sf"/>
</dbReference>
<evidence type="ECO:0000256" key="3">
    <source>
        <dbReference type="ARBA" id="ARBA00022679"/>
    </source>
</evidence>
<dbReference type="SUPFAM" id="SSF53335">
    <property type="entry name" value="S-adenosyl-L-methionine-dependent methyltransferases"/>
    <property type="match status" value="1"/>
</dbReference>
<evidence type="ECO:0000313" key="5">
    <source>
        <dbReference type="EMBL" id="QJA61969.1"/>
    </source>
</evidence>
<proteinExistence type="inferred from homology"/>
<dbReference type="EMBL" id="MT141458">
    <property type="protein sequence ID" value="QJA61969.1"/>
    <property type="molecule type" value="Genomic_DNA"/>
</dbReference>
<dbReference type="InterPro" id="IPR001091">
    <property type="entry name" value="RM_Methyltransferase"/>
</dbReference>
<dbReference type="PANTHER" id="PTHR13370:SF3">
    <property type="entry name" value="TRNA (GUANINE(10)-N2)-METHYLTRANSFERASE HOMOLOG"/>
    <property type="match status" value="1"/>
</dbReference>
<sequence length="234" mass="26870">MIWNGLELPEAYYQDDAVYIIHGDCRDILPLIPDKSIDLVLTDPPYGIGLNHKNLASKRAFRSYDPNCRSIDWGNVIGDATPFDPTFLLHYHNIILWGANHYASRLPDSHFWFAWDRKCGVAADNDSTDMELAWVKGLNYKTVRVFRHMWCGFQRDSEVGEKHLHPTQKPVELFQWCLNWFPKAGYILDPFMGAGASIVAAKKLNRKCIGIEIEEKYCSIAAKRCSQSVMRLEC</sequence>
<dbReference type="Pfam" id="PF01555">
    <property type="entry name" value="N6_N4_Mtase"/>
    <property type="match status" value="1"/>
</dbReference>
<comment type="similarity">
    <text evidence="1">Belongs to the N(4)/N(6)-methyltransferase family.</text>
</comment>
<dbReference type="GO" id="GO:0005737">
    <property type="term" value="C:cytoplasm"/>
    <property type="evidence" value="ECO:0007669"/>
    <property type="project" value="TreeGrafter"/>
</dbReference>
<dbReference type="GO" id="GO:0003677">
    <property type="term" value="F:DNA binding"/>
    <property type="evidence" value="ECO:0007669"/>
    <property type="project" value="InterPro"/>
</dbReference>
<dbReference type="InterPro" id="IPR002941">
    <property type="entry name" value="DNA_methylase_N4/N6"/>
</dbReference>
<gene>
    <name evidence="5" type="ORF">MM415B00849_0026</name>
</gene>
<dbReference type="PRINTS" id="PR00508">
    <property type="entry name" value="S21N4MTFRASE"/>
</dbReference>
<dbReference type="PANTHER" id="PTHR13370">
    <property type="entry name" value="RNA METHYLASE-RELATED"/>
    <property type="match status" value="1"/>
</dbReference>
<feature type="domain" description="DNA methylase N-4/N-6" evidence="4">
    <location>
        <begin position="123"/>
        <end position="223"/>
    </location>
</feature>
<dbReference type="GO" id="GO:0032259">
    <property type="term" value="P:methylation"/>
    <property type="evidence" value="ECO:0007669"/>
    <property type="project" value="UniProtKB-KW"/>
</dbReference>
<dbReference type="AlphaFoldDB" id="A0A6M3IWB9"/>
<evidence type="ECO:0000259" key="4">
    <source>
        <dbReference type="Pfam" id="PF01555"/>
    </source>
</evidence>
<dbReference type="Gene3D" id="3.40.50.150">
    <property type="entry name" value="Vaccinia Virus protein VP39"/>
    <property type="match status" value="2"/>
</dbReference>